<organism evidence="2 3">
    <name type="scientific">Caerostris extrusa</name>
    <name type="common">Bark spider</name>
    <name type="synonym">Caerostris bankana</name>
    <dbReference type="NCBI Taxonomy" id="172846"/>
    <lineage>
        <taxon>Eukaryota</taxon>
        <taxon>Metazoa</taxon>
        <taxon>Ecdysozoa</taxon>
        <taxon>Arthropoda</taxon>
        <taxon>Chelicerata</taxon>
        <taxon>Arachnida</taxon>
        <taxon>Araneae</taxon>
        <taxon>Araneomorphae</taxon>
        <taxon>Entelegynae</taxon>
        <taxon>Araneoidea</taxon>
        <taxon>Araneidae</taxon>
        <taxon>Caerostris</taxon>
    </lineage>
</organism>
<evidence type="ECO:0000313" key="3">
    <source>
        <dbReference type="Proteomes" id="UP001054945"/>
    </source>
</evidence>
<feature type="region of interest" description="Disordered" evidence="1">
    <location>
        <begin position="14"/>
        <end position="40"/>
    </location>
</feature>
<name>A0AAV4XEK2_CAEEX</name>
<proteinExistence type="predicted"/>
<feature type="compositionally biased region" description="Basic and acidic residues" evidence="1">
    <location>
        <begin position="30"/>
        <end position="40"/>
    </location>
</feature>
<comment type="caution">
    <text evidence="2">The sequence shown here is derived from an EMBL/GenBank/DDBJ whole genome shotgun (WGS) entry which is preliminary data.</text>
</comment>
<keyword evidence="3" id="KW-1185">Reference proteome</keyword>
<gene>
    <name evidence="2" type="ORF">CEXT_756741</name>
</gene>
<sequence length="301" mass="33483">MLYISREWRFGGDLQGGGRGPLHQPAASVRGEEGRVGDPERNINDMYPRIVAREREHQDKLDLMERTKTDDVRLKIESSKFVVENGNLTWMLQDANRQLSYYQEEHEILLREVNALKHSTTSMEQDLGWSPRGPLSSRPLPPIMARLSTPVAPIRSAPFVPSPPALSPRISRVSSLQGARPPSAMMDVSPATEFLGDASPPPQILDLSGMSSTSGRRSSVAASQSPQMQDYLGDVTPPSEILNISDLSDTGRSPCRLKWWTNPRCSEECHPSGGGNSFLFQGKWRRNFRNPLARTAAEDVH</sequence>
<accession>A0AAV4XEK2</accession>
<evidence type="ECO:0000256" key="1">
    <source>
        <dbReference type="SAM" id="MobiDB-lite"/>
    </source>
</evidence>
<dbReference type="EMBL" id="BPLR01000134">
    <property type="protein sequence ID" value="GIY92386.1"/>
    <property type="molecule type" value="Genomic_DNA"/>
</dbReference>
<dbReference type="Proteomes" id="UP001054945">
    <property type="component" value="Unassembled WGS sequence"/>
</dbReference>
<feature type="region of interest" description="Disordered" evidence="1">
    <location>
        <begin position="195"/>
        <end position="237"/>
    </location>
</feature>
<reference evidence="2 3" key="1">
    <citation type="submission" date="2021-06" db="EMBL/GenBank/DDBJ databases">
        <title>Caerostris extrusa draft genome.</title>
        <authorList>
            <person name="Kono N."/>
            <person name="Arakawa K."/>
        </authorList>
    </citation>
    <scope>NUCLEOTIDE SEQUENCE [LARGE SCALE GENOMIC DNA]</scope>
</reference>
<feature type="compositionally biased region" description="Low complexity" evidence="1">
    <location>
        <begin position="208"/>
        <end position="223"/>
    </location>
</feature>
<evidence type="ECO:0000313" key="2">
    <source>
        <dbReference type="EMBL" id="GIY92386.1"/>
    </source>
</evidence>
<dbReference type="AlphaFoldDB" id="A0AAV4XEK2"/>
<protein>
    <submittedName>
        <fullName evidence="2">Uncharacterized protein</fullName>
    </submittedName>
</protein>